<accession>A0A834IQ43</accession>
<evidence type="ECO:0000313" key="3">
    <source>
        <dbReference type="Proteomes" id="UP000625711"/>
    </source>
</evidence>
<proteinExistence type="predicted"/>
<gene>
    <name evidence="2" type="ORF">GWI33_012003</name>
</gene>
<comment type="caution">
    <text evidence="2">The sequence shown here is derived from an EMBL/GenBank/DDBJ whole genome shotgun (WGS) entry which is preliminary data.</text>
</comment>
<sequence>MEWPNLVSLFVKYPVGRRIDDNGSYLKEMAQINPVRGTGWTWGVGPDKNPLRWNAIGTRARHYRDNKTNERKSHRKKPQNCSVFIR</sequence>
<protein>
    <submittedName>
        <fullName evidence="2">Uncharacterized protein</fullName>
    </submittedName>
</protein>
<name>A0A834IQ43_RHYFE</name>
<feature type="region of interest" description="Disordered" evidence="1">
    <location>
        <begin position="65"/>
        <end position="86"/>
    </location>
</feature>
<reference evidence="2" key="1">
    <citation type="submission" date="2020-08" db="EMBL/GenBank/DDBJ databases">
        <title>Genome sequencing and assembly of the red palm weevil Rhynchophorus ferrugineus.</title>
        <authorList>
            <person name="Dias G.B."/>
            <person name="Bergman C.M."/>
            <person name="Manee M."/>
        </authorList>
    </citation>
    <scope>NUCLEOTIDE SEQUENCE</scope>
    <source>
        <strain evidence="2">AA-2017</strain>
        <tissue evidence="2">Whole larva</tissue>
    </source>
</reference>
<organism evidence="2 3">
    <name type="scientific">Rhynchophorus ferrugineus</name>
    <name type="common">Red palm weevil</name>
    <name type="synonym">Curculio ferrugineus</name>
    <dbReference type="NCBI Taxonomy" id="354439"/>
    <lineage>
        <taxon>Eukaryota</taxon>
        <taxon>Metazoa</taxon>
        <taxon>Ecdysozoa</taxon>
        <taxon>Arthropoda</taxon>
        <taxon>Hexapoda</taxon>
        <taxon>Insecta</taxon>
        <taxon>Pterygota</taxon>
        <taxon>Neoptera</taxon>
        <taxon>Endopterygota</taxon>
        <taxon>Coleoptera</taxon>
        <taxon>Polyphaga</taxon>
        <taxon>Cucujiformia</taxon>
        <taxon>Curculionidae</taxon>
        <taxon>Dryophthorinae</taxon>
        <taxon>Rhynchophorus</taxon>
    </lineage>
</organism>
<dbReference type="Proteomes" id="UP000625711">
    <property type="component" value="Unassembled WGS sequence"/>
</dbReference>
<dbReference type="EMBL" id="JAACXV010000061">
    <property type="protein sequence ID" value="KAF7285152.1"/>
    <property type="molecule type" value="Genomic_DNA"/>
</dbReference>
<evidence type="ECO:0000313" key="2">
    <source>
        <dbReference type="EMBL" id="KAF7285152.1"/>
    </source>
</evidence>
<keyword evidence="3" id="KW-1185">Reference proteome</keyword>
<evidence type="ECO:0000256" key="1">
    <source>
        <dbReference type="SAM" id="MobiDB-lite"/>
    </source>
</evidence>
<dbReference type="AlphaFoldDB" id="A0A834IQ43"/>